<dbReference type="InterPro" id="IPR027417">
    <property type="entry name" value="P-loop_NTPase"/>
</dbReference>
<organism evidence="1 2">
    <name type="scientific">Streptosporangium algeriense</name>
    <dbReference type="NCBI Taxonomy" id="1682748"/>
    <lineage>
        <taxon>Bacteria</taxon>
        <taxon>Bacillati</taxon>
        <taxon>Actinomycetota</taxon>
        <taxon>Actinomycetes</taxon>
        <taxon>Streptosporangiales</taxon>
        <taxon>Streptosporangiaceae</taxon>
        <taxon>Streptosporangium</taxon>
    </lineage>
</organism>
<evidence type="ECO:0000313" key="1">
    <source>
        <dbReference type="EMBL" id="MFD0882997.1"/>
    </source>
</evidence>
<comment type="caution">
    <text evidence="1">The sequence shown here is derived from an EMBL/GenBank/DDBJ whole genome shotgun (WGS) entry which is preliminary data.</text>
</comment>
<dbReference type="SUPFAM" id="SSF52540">
    <property type="entry name" value="P-loop containing nucleoside triphosphate hydrolases"/>
    <property type="match status" value="1"/>
</dbReference>
<gene>
    <name evidence="1" type="ORF">ACFQ08_00230</name>
</gene>
<reference evidence="2" key="1">
    <citation type="journal article" date="2019" name="Int. J. Syst. Evol. Microbiol.">
        <title>The Global Catalogue of Microorganisms (GCM) 10K type strain sequencing project: providing services to taxonomists for standard genome sequencing and annotation.</title>
        <authorList>
            <consortium name="The Broad Institute Genomics Platform"/>
            <consortium name="The Broad Institute Genome Sequencing Center for Infectious Disease"/>
            <person name="Wu L."/>
            <person name="Ma J."/>
        </authorList>
    </citation>
    <scope>NUCLEOTIDE SEQUENCE [LARGE SCALE GENOMIC DNA]</scope>
    <source>
        <strain evidence="2">CCUG 62974</strain>
    </source>
</reference>
<dbReference type="EMBL" id="JBHTHX010000001">
    <property type="protein sequence ID" value="MFD0882997.1"/>
    <property type="molecule type" value="Genomic_DNA"/>
</dbReference>
<dbReference type="PANTHER" id="PTHR37816">
    <property type="entry name" value="YALI0E33011P"/>
    <property type="match status" value="1"/>
</dbReference>
<proteinExistence type="predicted"/>
<name>A0ABW3DJZ0_9ACTN</name>
<sequence>MRMQRVAVVGCGGSGKSHLARELGRALDLPVTHLDALYYDDEWNPLPPEKFAAVQRDLVGRERWVIDGNYNSTLRVRLAACDTVILMDVPTVVALWGVLSRQFRHGHGQDRDSGVFNRVNWGVLRYVITYRRSMRPRVLAKIKEHGGHADVVLLTGRRHTRRWLEQVTAR</sequence>
<dbReference type="Gene3D" id="3.40.50.300">
    <property type="entry name" value="P-loop containing nucleotide triphosphate hydrolases"/>
    <property type="match status" value="1"/>
</dbReference>
<dbReference type="PANTHER" id="PTHR37816:SF1">
    <property type="entry name" value="TOXIN"/>
    <property type="match status" value="1"/>
</dbReference>
<accession>A0ABW3DJZ0</accession>
<keyword evidence="2" id="KW-1185">Reference proteome</keyword>
<evidence type="ECO:0000313" key="2">
    <source>
        <dbReference type="Proteomes" id="UP001597024"/>
    </source>
</evidence>
<dbReference type="Proteomes" id="UP001597024">
    <property type="component" value="Unassembled WGS sequence"/>
</dbReference>
<dbReference type="InterPro" id="IPR052922">
    <property type="entry name" value="Cytidylate_Kinase-2"/>
</dbReference>
<protein>
    <submittedName>
        <fullName evidence="1">Topology modulation protein</fullName>
    </submittedName>
</protein>